<feature type="transmembrane region" description="Helical" evidence="8">
    <location>
        <begin position="544"/>
        <end position="569"/>
    </location>
</feature>
<dbReference type="PANTHER" id="PTHR24186">
    <property type="entry name" value="PROTEIN PHOSPHATASE 1 REGULATORY SUBUNIT"/>
    <property type="match status" value="1"/>
</dbReference>
<evidence type="ECO:0000256" key="3">
    <source>
        <dbReference type="ARBA" id="ARBA00022737"/>
    </source>
</evidence>
<dbReference type="SUPFAM" id="SSF48403">
    <property type="entry name" value="Ankyrin repeat"/>
    <property type="match status" value="1"/>
</dbReference>
<proteinExistence type="predicted"/>
<keyword evidence="5 7" id="KW-0040">ANK repeat</keyword>
<dbReference type="EMBL" id="JAQQAF010000009">
    <property type="protein sequence ID" value="KAJ8458762.1"/>
    <property type="molecule type" value="Genomic_DNA"/>
</dbReference>
<evidence type="ECO:0000259" key="9">
    <source>
        <dbReference type="Pfam" id="PF13962"/>
    </source>
</evidence>
<feature type="repeat" description="ANK" evidence="7">
    <location>
        <begin position="343"/>
        <end position="369"/>
    </location>
</feature>
<organism evidence="10 11">
    <name type="scientific">Ensete ventricosum</name>
    <name type="common">Abyssinian banana</name>
    <name type="synonym">Musa ensete</name>
    <dbReference type="NCBI Taxonomy" id="4639"/>
    <lineage>
        <taxon>Eukaryota</taxon>
        <taxon>Viridiplantae</taxon>
        <taxon>Streptophyta</taxon>
        <taxon>Embryophyta</taxon>
        <taxon>Tracheophyta</taxon>
        <taxon>Spermatophyta</taxon>
        <taxon>Magnoliopsida</taxon>
        <taxon>Liliopsida</taxon>
        <taxon>Zingiberales</taxon>
        <taxon>Musaceae</taxon>
        <taxon>Ensete</taxon>
    </lineage>
</organism>
<dbReference type="AlphaFoldDB" id="A0AAV8PLC0"/>
<dbReference type="PROSITE" id="PS50088">
    <property type="entry name" value="ANK_REPEAT"/>
    <property type="match status" value="7"/>
</dbReference>
<dbReference type="Pfam" id="PF13962">
    <property type="entry name" value="PGG"/>
    <property type="match status" value="1"/>
</dbReference>
<dbReference type="PROSITE" id="PS50297">
    <property type="entry name" value="ANK_REP_REGION"/>
    <property type="match status" value="6"/>
</dbReference>
<comment type="subcellular location">
    <subcellularLocation>
        <location evidence="1">Membrane</location>
        <topology evidence="1">Multi-pass membrane protein</topology>
    </subcellularLocation>
</comment>
<evidence type="ECO:0000256" key="6">
    <source>
        <dbReference type="ARBA" id="ARBA00023136"/>
    </source>
</evidence>
<feature type="domain" description="PGG" evidence="9">
    <location>
        <begin position="422"/>
        <end position="536"/>
    </location>
</feature>
<feature type="transmembrane region" description="Helical" evidence="8">
    <location>
        <begin position="474"/>
        <end position="497"/>
    </location>
</feature>
<name>A0AAV8PLC0_ENSVE</name>
<feature type="repeat" description="ANK" evidence="7">
    <location>
        <begin position="173"/>
        <end position="205"/>
    </location>
</feature>
<feature type="transmembrane region" description="Helical" evidence="8">
    <location>
        <begin position="518"/>
        <end position="538"/>
    </location>
</feature>
<feature type="repeat" description="ANK" evidence="7">
    <location>
        <begin position="275"/>
        <end position="298"/>
    </location>
</feature>
<accession>A0AAV8PLC0</accession>
<comment type="caution">
    <text evidence="10">The sequence shown here is derived from an EMBL/GenBank/DDBJ whole genome shotgun (WGS) entry which is preliminary data.</text>
</comment>
<feature type="repeat" description="ANK" evidence="7">
    <location>
        <begin position="207"/>
        <end position="239"/>
    </location>
</feature>
<dbReference type="InterPro" id="IPR002110">
    <property type="entry name" value="Ankyrin_rpt"/>
</dbReference>
<keyword evidence="6 8" id="KW-0472">Membrane</keyword>
<keyword evidence="11" id="KW-1185">Reference proteome</keyword>
<dbReference type="Pfam" id="PF00023">
    <property type="entry name" value="Ank"/>
    <property type="match status" value="1"/>
</dbReference>
<evidence type="ECO:0000256" key="4">
    <source>
        <dbReference type="ARBA" id="ARBA00022989"/>
    </source>
</evidence>
<keyword evidence="3" id="KW-0677">Repeat</keyword>
<dbReference type="PRINTS" id="PR01415">
    <property type="entry name" value="ANKYRIN"/>
</dbReference>
<evidence type="ECO:0000313" key="10">
    <source>
        <dbReference type="EMBL" id="KAJ8458762.1"/>
    </source>
</evidence>
<evidence type="ECO:0000256" key="8">
    <source>
        <dbReference type="SAM" id="Phobius"/>
    </source>
</evidence>
<feature type="repeat" description="ANK" evidence="7">
    <location>
        <begin position="309"/>
        <end position="331"/>
    </location>
</feature>
<keyword evidence="4 8" id="KW-1133">Transmembrane helix</keyword>
<protein>
    <recommendedName>
        <fullName evidence="9">PGG domain-containing protein</fullName>
    </recommendedName>
</protein>
<gene>
    <name evidence="10" type="ORF">OPV22_031688</name>
</gene>
<dbReference type="InterPro" id="IPR026961">
    <property type="entry name" value="PGG_dom"/>
</dbReference>
<feature type="transmembrane region" description="Helical" evidence="8">
    <location>
        <begin position="433"/>
        <end position="454"/>
    </location>
</feature>
<sequence>MTVGSVRWDDAGRQHILTASDRNGRLLRHWVRGKAPPWHPPGIGGDPLGFLDHSLRNVKGAMLREFYGALSSANPCLDIEMDSSVGRRKKMTKQLTGKREDTPLHSAARAGNLAVVNEFLSGNNEDNLKELLCKQNQAGETALFVASEYGYIDLVQEMIKYYDVAMAGIKAKNGYDALHIAAKQGDEDVVKELLNALPELSLTVDFSNTTALHTAATQGRIEVVNLLLEADKSLALIAKSNGKTALHSAARNGHLEVVKALLRKEPGIATRTDKKGQTALHMAAKGTSLELVEELLEHEPYLISSVDTKSNTALHIAARKGRAQIIKRLLEIKELETKAINKSGETALDIAEKMGNSGIISILLEHGVQSARTIRPPQNPARELKQTVSDIKHEVHSQLEHARQTRRHVQGIVKRINKLHEEGLSNAINSNTVVAVLIATVAFAAIFTVPGEYVEFDNLAPGLTLGEANVAHQTPFMIFFVFDSVALFISLAVVVVQTSVVVIESKAKKQMMAIINKLMWIACVLISIAFLALCFIVVGPKGRWLAIGVTIIGTVILATTLGTMMYWVIVHRIEANKLRSIQRSSLSRSRSWSVSGVSDGELFNREYKMYAI</sequence>
<dbReference type="Pfam" id="PF12796">
    <property type="entry name" value="Ank_2"/>
    <property type="match status" value="3"/>
</dbReference>
<evidence type="ECO:0000313" key="11">
    <source>
        <dbReference type="Proteomes" id="UP001222027"/>
    </source>
</evidence>
<evidence type="ECO:0000256" key="1">
    <source>
        <dbReference type="ARBA" id="ARBA00004141"/>
    </source>
</evidence>
<keyword evidence="2 8" id="KW-0812">Transmembrane</keyword>
<evidence type="ECO:0000256" key="7">
    <source>
        <dbReference type="PROSITE-ProRule" id="PRU00023"/>
    </source>
</evidence>
<evidence type="ECO:0000256" key="2">
    <source>
        <dbReference type="ARBA" id="ARBA00022692"/>
    </source>
</evidence>
<dbReference type="Gene3D" id="1.25.40.20">
    <property type="entry name" value="Ankyrin repeat-containing domain"/>
    <property type="match status" value="2"/>
</dbReference>
<dbReference type="PANTHER" id="PTHR24186:SF18">
    <property type="entry name" value="ANKYRIN REPEAT FAMILY PROTEIN"/>
    <property type="match status" value="1"/>
</dbReference>
<feature type="repeat" description="ANK" evidence="7">
    <location>
        <begin position="241"/>
        <end position="273"/>
    </location>
</feature>
<feature type="repeat" description="ANK" evidence="7">
    <location>
        <begin position="99"/>
        <end position="131"/>
    </location>
</feature>
<evidence type="ECO:0000256" key="5">
    <source>
        <dbReference type="ARBA" id="ARBA00023043"/>
    </source>
</evidence>
<dbReference type="Proteomes" id="UP001222027">
    <property type="component" value="Unassembled WGS sequence"/>
</dbReference>
<reference evidence="10 11" key="1">
    <citation type="submission" date="2022-12" db="EMBL/GenBank/DDBJ databases">
        <title>Chromosome-scale assembly of the Ensete ventricosum genome.</title>
        <authorList>
            <person name="Dussert Y."/>
            <person name="Stocks J."/>
            <person name="Wendawek A."/>
            <person name="Woldeyes F."/>
            <person name="Nichols R.A."/>
            <person name="Borrell J.S."/>
        </authorList>
    </citation>
    <scope>NUCLEOTIDE SEQUENCE [LARGE SCALE GENOMIC DNA]</scope>
    <source>
        <strain evidence="11">cv. Maze</strain>
        <tissue evidence="10">Seeds</tissue>
    </source>
</reference>
<dbReference type="GO" id="GO:0005886">
    <property type="term" value="C:plasma membrane"/>
    <property type="evidence" value="ECO:0007669"/>
    <property type="project" value="TreeGrafter"/>
</dbReference>
<dbReference type="SMART" id="SM00248">
    <property type="entry name" value="ANK"/>
    <property type="match status" value="8"/>
</dbReference>
<dbReference type="InterPro" id="IPR036770">
    <property type="entry name" value="Ankyrin_rpt-contain_sf"/>
</dbReference>